<name>A0A1L9T3E8_9EURO</name>
<evidence type="ECO:0000313" key="2">
    <source>
        <dbReference type="Proteomes" id="UP000184356"/>
    </source>
</evidence>
<dbReference type="EMBL" id="KV878596">
    <property type="protein sequence ID" value="OJJ53939.1"/>
    <property type="molecule type" value="Genomic_DNA"/>
</dbReference>
<sequence>MATARVSLCRFLHLPFLYVVRVDLLLACACPRHIPSILASIHRFNRRGTLHGLRCVPLSSAIGIAVSLLYNRLAFDGPAVSHQGTAVYRSCRVVTSDIGRRIIIVEDLFILSVTQT</sequence>
<evidence type="ECO:0000313" key="1">
    <source>
        <dbReference type="EMBL" id="OJJ53939.1"/>
    </source>
</evidence>
<dbReference type="GeneID" id="63764307"/>
<reference evidence="2" key="1">
    <citation type="journal article" date="2017" name="Genome Biol.">
        <title>Comparative genomics reveals high biological diversity and specific adaptations in the industrially and medically important fungal genus Aspergillus.</title>
        <authorList>
            <person name="de Vries R.P."/>
            <person name="Riley R."/>
            <person name="Wiebenga A."/>
            <person name="Aguilar-Osorio G."/>
            <person name="Amillis S."/>
            <person name="Uchima C.A."/>
            <person name="Anderluh G."/>
            <person name="Asadollahi M."/>
            <person name="Askin M."/>
            <person name="Barry K."/>
            <person name="Battaglia E."/>
            <person name="Bayram O."/>
            <person name="Benocci T."/>
            <person name="Braus-Stromeyer S.A."/>
            <person name="Caldana C."/>
            <person name="Canovas D."/>
            <person name="Cerqueira G.C."/>
            <person name="Chen F."/>
            <person name="Chen W."/>
            <person name="Choi C."/>
            <person name="Clum A."/>
            <person name="Dos Santos R.A."/>
            <person name="Damasio A.R."/>
            <person name="Diallinas G."/>
            <person name="Emri T."/>
            <person name="Fekete E."/>
            <person name="Flipphi M."/>
            <person name="Freyberg S."/>
            <person name="Gallo A."/>
            <person name="Gournas C."/>
            <person name="Habgood R."/>
            <person name="Hainaut M."/>
            <person name="Harispe M.L."/>
            <person name="Henrissat B."/>
            <person name="Hilden K.S."/>
            <person name="Hope R."/>
            <person name="Hossain A."/>
            <person name="Karabika E."/>
            <person name="Karaffa L."/>
            <person name="Karanyi Z."/>
            <person name="Krasevec N."/>
            <person name="Kuo A."/>
            <person name="Kusch H."/>
            <person name="LaButti K."/>
            <person name="Lagendijk E.L."/>
            <person name="Lapidus A."/>
            <person name="Levasseur A."/>
            <person name="Lindquist E."/>
            <person name="Lipzen A."/>
            <person name="Logrieco A.F."/>
            <person name="MacCabe A."/>
            <person name="Maekelae M.R."/>
            <person name="Malavazi I."/>
            <person name="Melin P."/>
            <person name="Meyer V."/>
            <person name="Mielnichuk N."/>
            <person name="Miskei M."/>
            <person name="Molnar A.P."/>
            <person name="Mule G."/>
            <person name="Ngan C.Y."/>
            <person name="Orejas M."/>
            <person name="Orosz E."/>
            <person name="Ouedraogo J.P."/>
            <person name="Overkamp K.M."/>
            <person name="Park H.-S."/>
            <person name="Perrone G."/>
            <person name="Piumi F."/>
            <person name="Punt P.J."/>
            <person name="Ram A.F."/>
            <person name="Ramon A."/>
            <person name="Rauscher S."/>
            <person name="Record E."/>
            <person name="Riano-Pachon D.M."/>
            <person name="Robert V."/>
            <person name="Roehrig J."/>
            <person name="Ruller R."/>
            <person name="Salamov A."/>
            <person name="Salih N.S."/>
            <person name="Samson R.A."/>
            <person name="Sandor E."/>
            <person name="Sanguinetti M."/>
            <person name="Schuetze T."/>
            <person name="Sepcic K."/>
            <person name="Shelest E."/>
            <person name="Sherlock G."/>
            <person name="Sophianopoulou V."/>
            <person name="Squina F.M."/>
            <person name="Sun H."/>
            <person name="Susca A."/>
            <person name="Todd R.B."/>
            <person name="Tsang A."/>
            <person name="Unkles S.E."/>
            <person name="van de Wiele N."/>
            <person name="van Rossen-Uffink D."/>
            <person name="Oliveira J.V."/>
            <person name="Vesth T.C."/>
            <person name="Visser J."/>
            <person name="Yu J.-H."/>
            <person name="Zhou M."/>
            <person name="Andersen M.R."/>
            <person name="Archer D.B."/>
            <person name="Baker S.E."/>
            <person name="Benoit I."/>
            <person name="Brakhage A.A."/>
            <person name="Braus G.H."/>
            <person name="Fischer R."/>
            <person name="Frisvad J.C."/>
            <person name="Goldman G.H."/>
            <person name="Houbraken J."/>
            <person name="Oakley B."/>
            <person name="Pocsi I."/>
            <person name="Scazzocchio C."/>
            <person name="Seiboth B."/>
            <person name="vanKuyk P.A."/>
            <person name="Wortman J."/>
            <person name="Dyer P.S."/>
            <person name="Grigoriev I.V."/>
        </authorList>
    </citation>
    <scope>NUCLEOTIDE SEQUENCE [LARGE SCALE GENOMIC DNA]</scope>
    <source>
        <strain evidence="2">CBS 593.65</strain>
    </source>
</reference>
<keyword evidence="2" id="KW-1185">Reference proteome</keyword>
<dbReference type="RefSeq" id="XP_040697745.1">
    <property type="nucleotide sequence ID" value="XM_040848234.1"/>
</dbReference>
<gene>
    <name evidence="1" type="ORF">ASPSYDRAFT_511548</name>
</gene>
<proteinExistence type="predicted"/>
<dbReference type="VEuPathDB" id="FungiDB:ASPSYDRAFT_511548"/>
<accession>A0A1L9T3E8</accession>
<organism evidence="1 2">
    <name type="scientific">Aspergillus sydowii CBS 593.65</name>
    <dbReference type="NCBI Taxonomy" id="1036612"/>
    <lineage>
        <taxon>Eukaryota</taxon>
        <taxon>Fungi</taxon>
        <taxon>Dikarya</taxon>
        <taxon>Ascomycota</taxon>
        <taxon>Pezizomycotina</taxon>
        <taxon>Eurotiomycetes</taxon>
        <taxon>Eurotiomycetidae</taxon>
        <taxon>Eurotiales</taxon>
        <taxon>Aspergillaceae</taxon>
        <taxon>Aspergillus</taxon>
        <taxon>Aspergillus subgen. Nidulantes</taxon>
    </lineage>
</organism>
<protein>
    <submittedName>
        <fullName evidence="1">Uncharacterized protein</fullName>
    </submittedName>
</protein>
<dbReference type="AlphaFoldDB" id="A0A1L9T3E8"/>
<dbReference type="Proteomes" id="UP000184356">
    <property type="component" value="Unassembled WGS sequence"/>
</dbReference>